<dbReference type="RefSeq" id="WP_012153195.1">
    <property type="nucleotide sequence ID" value="NC_009900.1"/>
</dbReference>
<dbReference type="Proteomes" id="UP000001311">
    <property type="component" value="Chromosome"/>
</dbReference>
<sequence>MQRYLDGTNDIAFKKLFSDKVKLINLLNSLLRLSKGDRIIDLSYITTEQLPLFLEGRRSLFDLKVKDETGRWYIIEMQRKMEKDYLNRTQLYGCYTYVSQIKKGMKHKDLLPVVIISIIRAKALPDELPYISYHHIKESNIHKQYLFSLTYVFIELGKFKKNDLKDDTDEWLYLLKYASQEQEPPKEIKNEIVLSAYASLEQYKWTEQEHDDYFRAEMAIQQEIDKFEEKFNAGMEKGIEKEKIETAKEMLIENGPIEQIARYTKLTIEEIKKLKAEKYKV</sequence>
<dbReference type="PANTHER" id="PTHR41317:SF1">
    <property type="entry name" value="PD-(D_E)XK NUCLEASE FAMILY TRANSPOSASE"/>
    <property type="match status" value="1"/>
</dbReference>
<dbReference type="NCBIfam" id="TIGR01784">
    <property type="entry name" value="T_den_put_tspse"/>
    <property type="match status" value="1"/>
</dbReference>
<dbReference type="KEGG" id="rms:RMA_1265"/>
<gene>
    <name evidence="1" type="ordered locus">RMA_1265</name>
</gene>
<dbReference type="Pfam" id="PF12784">
    <property type="entry name" value="PDDEXK_2"/>
    <property type="match status" value="1"/>
</dbReference>
<dbReference type="InterPro" id="IPR010106">
    <property type="entry name" value="RpnA"/>
</dbReference>
<evidence type="ECO:0000313" key="1">
    <source>
        <dbReference type="EMBL" id="ABV85233.1"/>
    </source>
</evidence>
<evidence type="ECO:0008006" key="3">
    <source>
        <dbReference type="Google" id="ProtNLM"/>
    </source>
</evidence>
<reference evidence="1 2" key="1">
    <citation type="journal article" date="2007" name="Genome Res.">
        <title>Lateral gene transfer between obligate intracellular bacteria: evidence from the Rickettsia massiliae genome.</title>
        <authorList>
            <person name="Blanc G."/>
            <person name="Ogata H."/>
            <person name="Robert C."/>
            <person name="Audic S."/>
            <person name="Claverie J.-M."/>
            <person name="Raoult D."/>
        </authorList>
    </citation>
    <scope>NUCLEOTIDE SEQUENCE [LARGE SCALE GENOMIC DNA]</scope>
    <source>
        <strain evidence="2">Mtu5</strain>
    </source>
</reference>
<name>A8F2U7_RICM5</name>
<protein>
    <recommendedName>
        <fullName evidence="3">Transposase and inactivated derivative</fullName>
    </recommendedName>
</protein>
<accession>A8F2U7</accession>
<keyword evidence="2" id="KW-1185">Reference proteome</keyword>
<proteinExistence type="predicted"/>
<evidence type="ECO:0000313" key="2">
    <source>
        <dbReference type="Proteomes" id="UP000001311"/>
    </source>
</evidence>
<organism evidence="1 2">
    <name type="scientific">Rickettsia massiliae (strain Mtu5)</name>
    <dbReference type="NCBI Taxonomy" id="416276"/>
    <lineage>
        <taxon>Bacteria</taxon>
        <taxon>Pseudomonadati</taxon>
        <taxon>Pseudomonadota</taxon>
        <taxon>Alphaproteobacteria</taxon>
        <taxon>Rickettsiales</taxon>
        <taxon>Rickettsiaceae</taxon>
        <taxon>Rickettsieae</taxon>
        <taxon>Rickettsia</taxon>
        <taxon>spotted fever group</taxon>
    </lineage>
</organism>
<dbReference type="HOGENOM" id="CLU_057504_0_2_5"/>
<dbReference type="AlphaFoldDB" id="A8F2U7"/>
<dbReference type="PANTHER" id="PTHR41317">
    <property type="entry name" value="PD-(D_E)XK NUCLEASE FAMILY TRANSPOSASE"/>
    <property type="match status" value="1"/>
</dbReference>
<dbReference type="EMBL" id="CP000683">
    <property type="protein sequence ID" value="ABV85233.1"/>
    <property type="molecule type" value="Genomic_DNA"/>
</dbReference>